<keyword evidence="2" id="KW-0812">Transmembrane</keyword>
<dbReference type="EMBL" id="BEYU01000030">
    <property type="protein sequence ID" value="GBG27406.1"/>
    <property type="molecule type" value="Genomic_DNA"/>
</dbReference>
<keyword evidence="2" id="KW-1133">Transmembrane helix</keyword>
<dbReference type="InterPro" id="IPR044575">
    <property type="entry name" value="RAY1-like"/>
</dbReference>
<accession>A0A2R5G8L5</accession>
<evidence type="ECO:0000313" key="5">
    <source>
        <dbReference type="Proteomes" id="UP000241890"/>
    </source>
</evidence>
<evidence type="ECO:0000313" key="4">
    <source>
        <dbReference type="EMBL" id="GBG27406.1"/>
    </source>
</evidence>
<dbReference type="InterPro" id="IPR005069">
    <property type="entry name" value="Nucl-diP-sugar_transferase"/>
</dbReference>
<name>A0A2R5G8L5_9STRA</name>
<organism evidence="4 5">
    <name type="scientific">Hondaea fermentalgiana</name>
    <dbReference type="NCBI Taxonomy" id="2315210"/>
    <lineage>
        <taxon>Eukaryota</taxon>
        <taxon>Sar</taxon>
        <taxon>Stramenopiles</taxon>
        <taxon>Bigyra</taxon>
        <taxon>Labyrinthulomycetes</taxon>
        <taxon>Thraustochytrida</taxon>
        <taxon>Thraustochytriidae</taxon>
        <taxon>Hondaea</taxon>
    </lineage>
</organism>
<keyword evidence="4" id="KW-0808">Transferase</keyword>
<sequence>MGSETPISRSRRTQPPRRVNHRGVLLLALLTVGFITLLQFVEEGPSQDRSSSSSVFKFLEGAKKAAAAAGVGSAGKSRPLLERAEEARNISSFVSVIAEGEPVAVLTYVSYSYKATLLNWMVAMERAKVPGVGVVCLDQDLRAYLRERGIPCYMPAQAPSGGGSKKGQLNVKAISKLWIMRLVHLLDVLRSGKSVVLSDSDAIWAENAIASGILHERSGDIVASRGQYPWDVAENWGATLCMGVVYFRAVPSVVSMLENALEEAVQANDDQIGLNNALYNSFGHDPVRVFGRRLEITDRYPAIAPSTGTLPRLVILPHKVVPRFCAELSPADWASHVAIAHCHALDGQKAKNFKNWGNAKNRNNIMIKYNLWCDAVGSDKDKDKDKDLVPSTPKEFNSWLQDTARDCGFLSFRDPGPPSGAADRDRDKNEAADDEEETAEGAGEGSDAAALGNLRTENGKPRNAQAVPDP</sequence>
<protein>
    <submittedName>
        <fullName evidence="4">Beta-arabinofuranosyltransferase RAY1</fullName>
    </submittedName>
</protein>
<dbReference type="InParanoid" id="A0A2R5G8L5"/>
<reference evidence="4 5" key="1">
    <citation type="submission" date="2017-12" db="EMBL/GenBank/DDBJ databases">
        <title>Sequencing, de novo assembly and annotation of complete genome of a new Thraustochytrid species, strain FCC1311.</title>
        <authorList>
            <person name="Sedici K."/>
            <person name="Godart F."/>
            <person name="Aiese Cigliano R."/>
            <person name="Sanseverino W."/>
            <person name="Barakat M."/>
            <person name="Ortet P."/>
            <person name="Marechal E."/>
            <person name="Cagnac O."/>
            <person name="Amato A."/>
        </authorList>
    </citation>
    <scope>NUCLEOTIDE SEQUENCE [LARGE SCALE GENOMIC DNA]</scope>
</reference>
<dbReference type="GO" id="GO:0016757">
    <property type="term" value="F:glycosyltransferase activity"/>
    <property type="evidence" value="ECO:0007669"/>
    <property type="project" value="InterPro"/>
</dbReference>
<dbReference type="OrthoDB" id="206835at2759"/>
<gene>
    <name evidence="4" type="ORF">FCC1311_036282</name>
</gene>
<feature type="domain" description="Nucleotide-diphospho-sugar transferase" evidence="3">
    <location>
        <begin position="134"/>
        <end position="350"/>
    </location>
</feature>
<keyword evidence="2" id="KW-0472">Membrane</keyword>
<dbReference type="Pfam" id="PF03407">
    <property type="entry name" value="Nucleotid_trans"/>
    <property type="match status" value="1"/>
</dbReference>
<dbReference type="Proteomes" id="UP000241890">
    <property type="component" value="Unassembled WGS sequence"/>
</dbReference>
<feature type="region of interest" description="Disordered" evidence="1">
    <location>
        <begin position="410"/>
        <end position="470"/>
    </location>
</feature>
<feature type="compositionally biased region" description="Basic and acidic residues" evidence="1">
    <location>
        <begin position="422"/>
        <end position="431"/>
    </location>
</feature>
<dbReference type="PANTHER" id="PTHR47483">
    <property type="entry name" value="BETA-ARABINOFURANOSYLTRANSFERASE RAY1"/>
    <property type="match status" value="1"/>
</dbReference>
<dbReference type="AlphaFoldDB" id="A0A2R5G8L5"/>
<evidence type="ECO:0000259" key="3">
    <source>
        <dbReference type="Pfam" id="PF03407"/>
    </source>
</evidence>
<evidence type="ECO:0000256" key="2">
    <source>
        <dbReference type="SAM" id="Phobius"/>
    </source>
</evidence>
<keyword evidence="5" id="KW-1185">Reference proteome</keyword>
<proteinExistence type="predicted"/>
<feature type="transmembrane region" description="Helical" evidence="2">
    <location>
        <begin position="21"/>
        <end position="41"/>
    </location>
</feature>
<dbReference type="PANTHER" id="PTHR47483:SF1">
    <property type="entry name" value="BETA-ARABINOFURANOSYLTRANSFERASE RAY1"/>
    <property type="match status" value="1"/>
</dbReference>
<evidence type="ECO:0000256" key="1">
    <source>
        <dbReference type="SAM" id="MobiDB-lite"/>
    </source>
</evidence>
<comment type="caution">
    <text evidence="4">The sequence shown here is derived from an EMBL/GenBank/DDBJ whole genome shotgun (WGS) entry which is preliminary data.</text>
</comment>